<evidence type="ECO:0000313" key="2">
    <source>
        <dbReference type="EMBL" id="RDV01973.1"/>
    </source>
</evidence>
<dbReference type="Proteomes" id="UP000263993">
    <property type="component" value="Unassembled WGS sequence"/>
</dbReference>
<dbReference type="InterPro" id="IPR018389">
    <property type="entry name" value="DctP_fam"/>
</dbReference>
<dbReference type="Gene3D" id="3.40.190.170">
    <property type="entry name" value="Bacterial extracellular solute-binding protein, family 7"/>
    <property type="match status" value="1"/>
</dbReference>
<evidence type="ECO:0000256" key="1">
    <source>
        <dbReference type="ARBA" id="ARBA00022729"/>
    </source>
</evidence>
<dbReference type="EMBL" id="QRGO01000002">
    <property type="protein sequence ID" value="RDV01973.1"/>
    <property type="molecule type" value="Genomic_DNA"/>
</dbReference>
<dbReference type="GO" id="GO:0055085">
    <property type="term" value="P:transmembrane transport"/>
    <property type="evidence" value="ECO:0007669"/>
    <property type="project" value="InterPro"/>
</dbReference>
<proteinExistence type="predicted"/>
<dbReference type="AlphaFoldDB" id="A0A371B3E5"/>
<dbReference type="OrthoDB" id="9780733at2"/>
<organism evidence="2 3">
    <name type="scientific">Undibacter mobilis</name>
    <dbReference type="NCBI Taxonomy" id="2292256"/>
    <lineage>
        <taxon>Bacteria</taxon>
        <taxon>Pseudomonadati</taxon>
        <taxon>Pseudomonadota</taxon>
        <taxon>Alphaproteobacteria</taxon>
        <taxon>Hyphomicrobiales</taxon>
        <taxon>Nitrobacteraceae</taxon>
        <taxon>Undibacter</taxon>
    </lineage>
</organism>
<gene>
    <name evidence="2" type="ORF">DXH78_15305</name>
</gene>
<protein>
    <submittedName>
        <fullName evidence="2">Uncharacterized protein</fullName>
    </submittedName>
</protein>
<dbReference type="PANTHER" id="PTHR33376:SF5">
    <property type="entry name" value="EXTRACYTOPLASMIC SOLUTE RECEPTOR PROTEIN"/>
    <property type="match status" value="1"/>
</dbReference>
<dbReference type="PANTHER" id="PTHR33376">
    <property type="match status" value="1"/>
</dbReference>
<name>A0A371B3E5_9BRAD</name>
<dbReference type="InterPro" id="IPR038404">
    <property type="entry name" value="TRAP_DctP_sf"/>
</dbReference>
<dbReference type="Pfam" id="PF03480">
    <property type="entry name" value="DctP"/>
    <property type="match status" value="1"/>
</dbReference>
<keyword evidence="3" id="KW-1185">Reference proteome</keyword>
<evidence type="ECO:0000313" key="3">
    <source>
        <dbReference type="Proteomes" id="UP000263993"/>
    </source>
</evidence>
<comment type="caution">
    <text evidence="2">The sequence shown here is derived from an EMBL/GenBank/DDBJ whole genome shotgun (WGS) entry which is preliminary data.</text>
</comment>
<reference evidence="3" key="1">
    <citation type="submission" date="2018-08" db="EMBL/GenBank/DDBJ databases">
        <authorList>
            <person name="Kim S.-J."/>
            <person name="Jung G.-Y."/>
        </authorList>
    </citation>
    <scope>NUCLEOTIDE SEQUENCE [LARGE SCALE GENOMIC DNA]</scope>
    <source>
        <strain evidence="3">GY_H</strain>
    </source>
</reference>
<keyword evidence="1" id="KW-0732">Signal</keyword>
<accession>A0A371B3E5</accession>
<sequence>MLQKPPPKLGGGFFRCSGALFHCDLIAGFIARPGWWEGGTPNHLLINQAKWNELPKNCQSIIVVVAGAANIEQTARYDGRNSQALRRLVANGVQLRPFSTEIMDACLKASNEVNAEESAKNVNYKKVLADMEAYRNL</sequence>